<dbReference type="KEGG" id="pmf:P9303_16251"/>
<dbReference type="Proteomes" id="UP000002274">
    <property type="component" value="Chromosome"/>
</dbReference>
<reference evidence="1 2" key="1">
    <citation type="journal article" date="2007" name="PLoS Genet.">
        <title>Patterns and implications of gene gain and loss in the evolution of Prochlorococcus.</title>
        <authorList>
            <person name="Kettler G.C."/>
            <person name="Martiny A.C."/>
            <person name="Huang K."/>
            <person name="Zucker J."/>
            <person name="Coleman M.L."/>
            <person name="Rodrigue S."/>
            <person name="Chen F."/>
            <person name="Lapidus A."/>
            <person name="Ferriera S."/>
            <person name="Johnson J."/>
            <person name="Steglich C."/>
            <person name="Church G.M."/>
            <person name="Richardson P."/>
            <person name="Chisholm S.W."/>
        </authorList>
    </citation>
    <scope>NUCLEOTIDE SEQUENCE [LARGE SCALE GENOMIC DNA]</scope>
    <source>
        <strain evidence="1 2">MIT 9303</strain>
    </source>
</reference>
<dbReference type="HOGENOM" id="CLU_2864248_0_0_3"/>
<name>A2CA59_PROM3</name>
<evidence type="ECO:0000313" key="1">
    <source>
        <dbReference type="EMBL" id="ABM78369.1"/>
    </source>
</evidence>
<accession>A2CA59</accession>
<protein>
    <submittedName>
        <fullName evidence="1">Uncharacterized protein</fullName>
    </submittedName>
</protein>
<evidence type="ECO:0000313" key="2">
    <source>
        <dbReference type="Proteomes" id="UP000002274"/>
    </source>
</evidence>
<gene>
    <name evidence="1" type="ordered locus">P9303_16251</name>
</gene>
<organism evidence="1 2">
    <name type="scientific">Prochlorococcus marinus (strain MIT 9303)</name>
    <dbReference type="NCBI Taxonomy" id="59922"/>
    <lineage>
        <taxon>Bacteria</taxon>
        <taxon>Bacillati</taxon>
        <taxon>Cyanobacteriota</taxon>
        <taxon>Cyanophyceae</taxon>
        <taxon>Synechococcales</taxon>
        <taxon>Prochlorococcaceae</taxon>
        <taxon>Prochlorococcus</taxon>
    </lineage>
</organism>
<proteinExistence type="predicted"/>
<dbReference type="STRING" id="59922.P9303_16251"/>
<sequence>MLVVPLSWAGSITADSDWNQNNAIERARQQIPADATISGEKCTTIEGGLGNTRYRCRMHFTDPQ</sequence>
<dbReference type="RefSeq" id="WP_011826258.1">
    <property type="nucleotide sequence ID" value="NC_008820.1"/>
</dbReference>
<dbReference type="AlphaFoldDB" id="A2CA59"/>
<dbReference type="EMBL" id="CP000554">
    <property type="protein sequence ID" value="ABM78369.1"/>
    <property type="molecule type" value="Genomic_DNA"/>
</dbReference>